<comment type="function">
    <text evidence="8">Catalyzes the hydrolytic cleavage of the carbon-nitrogen bond in imidazolone-5-propanoate to yield N-formimidoyl-L-glutamate. It is the third step in the universal histidine degradation pathway.</text>
</comment>
<dbReference type="GO" id="GO:0050480">
    <property type="term" value="F:imidazolonepropionase activity"/>
    <property type="evidence" value="ECO:0007669"/>
    <property type="project" value="UniProtKB-UniRule"/>
</dbReference>
<dbReference type="Gene3D" id="3.20.20.140">
    <property type="entry name" value="Metal-dependent hydrolases"/>
    <property type="match status" value="1"/>
</dbReference>
<evidence type="ECO:0000256" key="2">
    <source>
        <dbReference type="ARBA" id="ARBA00022490"/>
    </source>
</evidence>
<comment type="similarity">
    <text evidence="8">Belongs to the metallo-dependent hydrolases superfamily. HutI family.</text>
</comment>
<feature type="binding site" evidence="8">
    <location>
        <position position="85"/>
    </location>
    <ligand>
        <name>Zn(2+)</name>
        <dbReference type="ChEBI" id="CHEBI:29105"/>
    </ligand>
</feature>
<reference evidence="10 11" key="2">
    <citation type="journal article" date="2016" name="Environ. Microbiol. Rep.">
        <title>Metagenomic evidence for the presence of phototrophic Gemmatimonadetes bacteria in diverse environments.</title>
        <authorList>
            <person name="Zeng Y."/>
            <person name="Baumbach J."/>
            <person name="Barbosa E.G."/>
            <person name="Azevedo V."/>
            <person name="Zhang C."/>
            <person name="Koblizek M."/>
        </authorList>
    </citation>
    <scope>NUCLEOTIDE SEQUENCE [LARGE SCALE GENOMIC DNA]</scope>
    <source>
        <strain evidence="10 11">AP64</strain>
    </source>
</reference>
<comment type="pathway">
    <text evidence="8">Amino-acid degradation; L-histidine degradation into L-glutamate; N-formimidoyl-L-glutamate from L-histidine: step 3/3.</text>
</comment>
<dbReference type="InterPro" id="IPR013108">
    <property type="entry name" value="Amidohydro_3"/>
</dbReference>
<feature type="binding site" evidence="8">
    <location>
        <position position="258"/>
    </location>
    <ligand>
        <name>Fe(3+)</name>
        <dbReference type="ChEBI" id="CHEBI:29034"/>
    </ligand>
</feature>
<keyword evidence="4 8" id="KW-0378">Hydrolase</keyword>
<dbReference type="SUPFAM" id="SSF51556">
    <property type="entry name" value="Metallo-dependent hydrolases"/>
    <property type="match status" value="1"/>
</dbReference>
<dbReference type="RefSeq" id="WP_053334469.1">
    <property type="nucleotide sequence ID" value="NZ_CP011454.1"/>
</dbReference>
<evidence type="ECO:0000256" key="4">
    <source>
        <dbReference type="ARBA" id="ARBA00022801"/>
    </source>
</evidence>
<dbReference type="eggNOG" id="COG1228">
    <property type="taxonomic scope" value="Bacteria"/>
</dbReference>
<evidence type="ECO:0000256" key="1">
    <source>
        <dbReference type="ARBA" id="ARBA00012864"/>
    </source>
</evidence>
<feature type="binding site" evidence="8">
    <location>
        <position position="337"/>
    </location>
    <ligand>
        <name>N-formimidoyl-L-glutamate</name>
        <dbReference type="ChEBI" id="CHEBI:58928"/>
    </ligand>
</feature>
<feature type="binding site" evidence="8">
    <location>
        <position position="335"/>
    </location>
    <ligand>
        <name>N-formimidoyl-L-glutamate</name>
        <dbReference type="ChEBI" id="CHEBI:58928"/>
    </ligand>
</feature>
<sequence length="425" mass="44374">MTSLHAHPTTLFVNAAQTITCAGPGRARRGIEMQAAGVHAGLGVAVQGDRIVATASDDALRRQIPNAAEVDCQRGLLAPGFVDSHTHAVFGAARFSEHELRATGVPYMEIARRGGGIHSSVRDLRARSDEELYALAGPRLARIAAGGVTTIEIKSGYGLTPHDELRTLRVIARLAAEGPMRVVATCLAAHEIPLEYRERTDGRAAWIETITRDIFPQVASEGLATFADIFCEPGVFNAEETRLVLNAGKPLGLRPKMHADELHDGGAAALGVELGAVSVDHLAAVSPAGVAALAASDTVATVLPATMLFLGTGRQAPVRALMEAGAAVALASDFNPGTSPLQAFPLVLTLAVSELRMSAAEAWVAATVNGAAALGLAGETGQLAPGYKADIAVHAVEDYRALPYWFGERLCIGSWRGGRACHVTG</sequence>
<dbReference type="EC" id="3.5.2.7" evidence="1 8"/>
<evidence type="ECO:0000256" key="3">
    <source>
        <dbReference type="ARBA" id="ARBA00022723"/>
    </source>
</evidence>
<evidence type="ECO:0000256" key="8">
    <source>
        <dbReference type="HAMAP-Rule" id="MF_00372"/>
    </source>
</evidence>
<comment type="cofactor">
    <cofactor evidence="8">
        <name>Zn(2+)</name>
        <dbReference type="ChEBI" id="CHEBI:29105"/>
    </cofactor>
    <cofactor evidence="8">
        <name>Fe(3+)</name>
        <dbReference type="ChEBI" id="CHEBI:29034"/>
    </cofactor>
    <text evidence="8">Binds 1 zinc or iron ion per subunit.</text>
</comment>
<feature type="binding site" evidence="8">
    <location>
        <position position="338"/>
    </location>
    <ligand>
        <name>4-imidazolone-5-propanoate</name>
        <dbReference type="ChEBI" id="CHEBI:77893"/>
    </ligand>
</feature>
<feature type="binding site" evidence="8">
    <location>
        <position position="333"/>
    </location>
    <ligand>
        <name>Zn(2+)</name>
        <dbReference type="ChEBI" id="CHEBI:29105"/>
    </ligand>
</feature>
<dbReference type="SUPFAM" id="SSF51338">
    <property type="entry name" value="Composite domain of metallo-dependent hydrolases"/>
    <property type="match status" value="1"/>
</dbReference>
<keyword evidence="7 8" id="KW-0408">Iron</keyword>
<evidence type="ECO:0000259" key="9">
    <source>
        <dbReference type="Pfam" id="PF07969"/>
    </source>
</evidence>
<dbReference type="OrthoDB" id="9776455at2"/>
<feature type="binding site" evidence="8">
    <location>
        <position position="258"/>
    </location>
    <ligand>
        <name>Zn(2+)</name>
        <dbReference type="ChEBI" id="CHEBI:29105"/>
    </ligand>
</feature>
<evidence type="ECO:0000256" key="5">
    <source>
        <dbReference type="ARBA" id="ARBA00022808"/>
    </source>
</evidence>
<dbReference type="PANTHER" id="PTHR42752">
    <property type="entry name" value="IMIDAZOLONEPROPIONASE"/>
    <property type="match status" value="1"/>
</dbReference>
<proteinExistence type="inferred from homology"/>
<evidence type="ECO:0000256" key="7">
    <source>
        <dbReference type="ARBA" id="ARBA00023004"/>
    </source>
</evidence>
<feature type="binding site" evidence="8">
    <location>
        <position position="87"/>
    </location>
    <ligand>
        <name>Fe(3+)</name>
        <dbReference type="ChEBI" id="CHEBI:29034"/>
    </ligand>
</feature>
<dbReference type="GO" id="GO:0005506">
    <property type="term" value="F:iron ion binding"/>
    <property type="evidence" value="ECO:0007669"/>
    <property type="project" value="UniProtKB-UniRule"/>
</dbReference>
<feature type="binding site" evidence="8">
    <location>
        <position position="94"/>
    </location>
    <ligand>
        <name>4-imidazolone-5-propanoate</name>
        <dbReference type="ChEBI" id="CHEBI:77893"/>
    </ligand>
</feature>
<evidence type="ECO:0000313" key="10">
    <source>
        <dbReference type="EMBL" id="AMW05075.1"/>
    </source>
</evidence>
<dbReference type="Pfam" id="PF07969">
    <property type="entry name" value="Amidohydro_3"/>
    <property type="match status" value="1"/>
</dbReference>
<keyword evidence="2 8" id="KW-0963">Cytoplasm</keyword>
<dbReference type="KEGG" id="gph:GEMMAAP_10050"/>
<feature type="binding site" evidence="8">
    <location>
        <position position="85"/>
    </location>
    <ligand>
        <name>Fe(3+)</name>
        <dbReference type="ChEBI" id="CHEBI:29034"/>
    </ligand>
</feature>
<dbReference type="NCBIfam" id="TIGR01224">
    <property type="entry name" value="hutI"/>
    <property type="match status" value="1"/>
</dbReference>
<feature type="binding site" evidence="8">
    <location>
        <position position="190"/>
    </location>
    <ligand>
        <name>4-imidazolone-5-propanoate</name>
        <dbReference type="ChEBI" id="CHEBI:77893"/>
    </ligand>
</feature>
<dbReference type="AlphaFoldDB" id="A0A143BKG3"/>
<dbReference type="EMBL" id="CP011454">
    <property type="protein sequence ID" value="AMW05075.1"/>
    <property type="molecule type" value="Genomic_DNA"/>
</dbReference>
<dbReference type="FunFam" id="3.20.20.140:FF:000007">
    <property type="entry name" value="Imidazolonepropionase"/>
    <property type="match status" value="1"/>
</dbReference>
<feature type="binding site" evidence="8">
    <location>
        <position position="333"/>
    </location>
    <ligand>
        <name>Fe(3+)</name>
        <dbReference type="ChEBI" id="CHEBI:29034"/>
    </ligand>
</feature>
<reference evidence="10 11" key="1">
    <citation type="journal article" date="2014" name="Proc. Natl. Acad. Sci. U.S.A.">
        <title>Functional type 2 photosynthetic reaction centers found in the rare bacterial phylum Gemmatimonadetes.</title>
        <authorList>
            <person name="Zeng Y."/>
            <person name="Feng F."/>
            <person name="Medova H."/>
            <person name="Dean J."/>
            <person name="Koblizek M."/>
        </authorList>
    </citation>
    <scope>NUCLEOTIDE SEQUENCE [LARGE SCALE GENOMIC DNA]</scope>
    <source>
        <strain evidence="10 11">AP64</strain>
    </source>
</reference>
<feature type="domain" description="Amidohydrolase 3" evidence="9">
    <location>
        <begin position="126"/>
        <end position="395"/>
    </location>
</feature>
<gene>
    <name evidence="8" type="primary">hutI</name>
    <name evidence="10" type="ORF">GEMMAAP_10050</name>
</gene>
<feature type="binding site" evidence="8">
    <location>
        <position position="157"/>
    </location>
    <ligand>
        <name>4-imidazolone-5-propanoate</name>
        <dbReference type="ChEBI" id="CHEBI:77893"/>
    </ligand>
</feature>
<organism evidence="10 11">
    <name type="scientific">Gemmatimonas phototrophica</name>
    <dbReference type="NCBI Taxonomy" id="1379270"/>
    <lineage>
        <taxon>Bacteria</taxon>
        <taxon>Pseudomonadati</taxon>
        <taxon>Gemmatimonadota</taxon>
        <taxon>Gemmatimonadia</taxon>
        <taxon>Gemmatimonadales</taxon>
        <taxon>Gemmatimonadaceae</taxon>
        <taxon>Gemmatimonas</taxon>
    </lineage>
</organism>
<evidence type="ECO:0000313" key="11">
    <source>
        <dbReference type="Proteomes" id="UP000076404"/>
    </source>
</evidence>
<comment type="catalytic activity">
    <reaction evidence="8">
        <text>4-imidazolone-5-propanoate + H2O = N-formimidoyl-L-glutamate</text>
        <dbReference type="Rhea" id="RHEA:23660"/>
        <dbReference type="ChEBI" id="CHEBI:15377"/>
        <dbReference type="ChEBI" id="CHEBI:58928"/>
        <dbReference type="ChEBI" id="CHEBI:77893"/>
        <dbReference type="EC" id="3.5.2.7"/>
    </reaction>
</comment>
<dbReference type="GO" id="GO:0005737">
    <property type="term" value="C:cytoplasm"/>
    <property type="evidence" value="ECO:0007669"/>
    <property type="project" value="UniProtKB-SubCell"/>
</dbReference>
<dbReference type="InterPro" id="IPR011059">
    <property type="entry name" value="Metal-dep_hydrolase_composite"/>
</dbReference>
<name>A0A143BKG3_9BACT</name>
<feature type="binding site" evidence="8">
    <location>
        <position position="261"/>
    </location>
    <ligand>
        <name>4-imidazolone-5-propanoate</name>
        <dbReference type="ChEBI" id="CHEBI:77893"/>
    </ligand>
</feature>
<dbReference type="UniPathway" id="UPA00379">
    <property type="reaction ID" value="UER00551"/>
</dbReference>
<protein>
    <recommendedName>
        <fullName evidence="1 8">Imidazolonepropionase</fullName>
        <ecNumber evidence="1 8">3.5.2.7</ecNumber>
    </recommendedName>
    <alternativeName>
        <fullName evidence="8">Imidazolone-5-propionate hydrolase</fullName>
    </alternativeName>
</protein>
<dbReference type="HAMAP" id="MF_00372">
    <property type="entry name" value="HutI"/>
    <property type="match status" value="1"/>
</dbReference>
<dbReference type="InterPro" id="IPR005920">
    <property type="entry name" value="HutI"/>
</dbReference>
<keyword evidence="5 8" id="KW-0369">Histidine metabolism</keyword>
<dbReference type="Proteomes" id="UP000076404">
    <property type="component" value="Chromosome"/>
</dbReference>
<comment type="subcellular location">
    <subcellularLocation>
        <location evidence="8">Cytoplasm</location>
    </subcellularLocation>
</comment>
<keyword evidence="6 8" id="KW-0862">Zinc</keyword>
<dbReference type="GO" id="GO:0008270">
    <property type="term" value="F:zinc ion binding"/>
    <property type="evidence" value="ECO:0007669"/>
    <property type="project" value="UniProtKB-UniRule"/>
</dbReference>
<keyword evidence="3 8" id="KW-0479">Metal-binding</keyword>
<keyword evidence="11" id="KW-1185">Reference proteome</keyword>
<feature type="binding site" evidence="8">
    <location>
        <position position="87"/>
    </location>
    <ligand>
        <name>Zn(2+)</name>
        <dbReference type="ChEBI" id="CHEBI:29105"/>
    </ligand>
</feature>
<dbReference type="InterPro" id="IPR032466">
    <property type="entry name" value="Metal_Hydrolase"/>
</dbReference>
<dbReference type="GO" id="GO:0019556">
    <property type="term" value="P:L-histidine catabolic process to glutamate and formamide"/>
    <property type="evidence" value="ECO:0007669"/>
    <property type="project" value="UniProtKB-UniRule"/>
</dbReference>
<dbReference type="Gene3D" id="2.30.40.10">
    <property type="entry name" value="Urease, subunit C, domain 1"/>
    <property type="match status" value="1"/>
</dbReference>
<evidence type="ECO:0000256" key="6">
    <source>
        <dbReference type="ARBA" id="ARBA00022833"/>
    </source>
</evidence>
<dbReference type="GO" id="GO:0019557">
    <property type="term" value="P:L-histidine catabolic process to glutamate and formate"/>
    <property type="evidence" value="ECO:0007669"/>
    <property type="project" value="UniProtKB-UniPathway"/>
</dbReference>
<dbReference type="PANTHER" id="PTHR42752:SF1">
    <property type="entry name" value="IMIDAZOLONEPROPIONASE-RELATED"/>
    <property type="match status" value="1"/>
</dbReference>
<dbReference type="STRING" id="1379270.GEMMAAP_10050"/>
<feature type="binding site" evidence="8">
    <location>
        <position position="157"/>
    </location>
    <ligand>
        <name>N-formimidoyl-L-glutamate</name>
        <dbReference type="ChEBI" id="CHEBI:58928"/>
    </ligand>
</feature>
<accession>A0A143BKG3</accession>